<sequence length="355" mass="39171">MNTKRVATQNAKMFTAVSQTRIYCNLLILVSSLLLVIACTKSEDLEIIGDEFPVENESPIDSSPLIANAGANQTIILPTNFVNLDGSASSDLKNAIVSYSWSKLLGPDEYNFTNANAAQTPVTNLVEGLYQFQLTITNTLGDSARGVVSVSVIQNSTAIYGSSSAINLMLPIDWVVLNNTPSGSSSNITGMSWKKISGPGSYNVSYSNSAYTVLYNLVEGHHQYELTANYLNGSVSKDTVNVNLYDVSIIPQNAKELIIENVSWTFPWYATLPITDFYGLIPRESLFRIFVRRDGSSNWEDVPGWSMSSTQNTLYDYFIERRLPDGAGMYTNGSLYISYFGSDTLDTPDIKIVYW</sequence>
<dbReference type="PANTHER" id="PTHR46182">
    <property type="entry name" value="FI19480P1"/>
    <property type="match status" value="1"/>
</dbReference>
<dbReference type="InterPro" id="IPR029865">
    <property type="entry name" value="KIAA0319-like"/>
</dbReference>
<dbReference type="InterPro" id="IPR022409">
    <property type="entry name" value="PKD/Chitinase_dom"/>
</dbReference>
<evidence type="ECO:0000259" key="1">
    <source>
        <dbReference type="SMART" id="SM00089"/>
    </source>
</evidence>
<name>A0ABV9N1K6_9FLAO</name>
<keyword evidence="3" id="KW-1185">Reference proteome</keyword>
<proteinExistence type="predicted"/>
<dbReference type="InterPro" id="IPR035986">
    <property type="entry name" value="PKD_dom_sf"/>
</dbReference>
<dbReference type="SUPFAM" id="SSF49299">
    <property type="entry name" value="PKD domain"/>
    <property type="match status" value="1"/>
</dbReference>
<evidence type="ECO:0000313" key="3">
    <source>
        <dbReference type="Proteomes" id="UP001595953"/>
    </source>
</evidence>
<dbReference type="Proteomes" id="UP001595953">
    <property type="component" value="Unassembled WGS sequence"/>
</dbReference>
<protein>
    <recommendedName>
        <fullName evidence="1">PKD/Chitinase domain-containing protein</fullName>
    </recommendedName>
</protein>
<dbReference type="Gene3D" id="2.60.40.10">
    <property type="entry name" value="Immunoglobulins"/>
    <property type="match status" value="2"/>
</dbReference>
<comment type="caution">
    <text evidence="2">The sequence shown here is derived from an EMBL/GenBank/DDBJ whole genome shotgun (WGS) entry which is preliminary data.</text>
</comment>
<feature type="domain" description="PKD/Chitinase" evidence="1">
    <location>
        <begin position="66"/>
        <end position="155"/>
    </location>
</feature>
<dbReference type="EMBL" id="JBHSGP010000013">
    <property type="protein sequence ID" value="MFC4722176.1"/>
    <property type="molecule type" value="Genomic_DNA"/>
</dbReference>
<dbReference type="PANTHER" id="PTHR46182:SF2">
    <property type="entry name" value="FI19480P1"/>
    <property type="match status" value="1"/>
</dbReference>
<evidence type="ECO:0000313" key="2">
    <source>
        <dbReference type="EMBL" id="MFC4722176.1"/>
    </source>
</evidence>
<dbReference type="CDD" id="cd00146">
    <property type="entry name" value="PKD"/>
    <property type="match status" value="1"/>
</dbReference>
<dbReference type="SMART" id="SM00089">
    <property type="entry name" value="PKD"/>
    <property type="match status" value="1"/>
</dbReference>
<gene>
    <name evidence="2" type="ORF">ACFO5O_07580</name>
</gene>
<dbReference type="InterPro" id="IPR013783">
    <property type="entry name" value="Ig-like_fold"/>
</dbReference>
<organism evidence="2 3">
    <name type="scientific">Geojedonia litorea</name>
    <dbReference type="NCBI Taxonomy" id="1268269"/>
    <lineage>
        <taxon>Bacteria</taxon>
        <taxon>Pseudomonadati</taxon>
        <taxon>Bacteroidota</taxon>
        <taxon>Flavobacteriia</taxon>
        <taxon>Flavobacteriales</taxon>
        <taxon>Flavobacteriaceae</taxon>
        <taxon>Geojedonia</taxon>
    </lineage>
</organism>
<dbReference type="RefSeq" id="WP_387962475.1">
    <property type="nucleotide sequence ID" value="NZ_JBHSGP010000013.1"/>
</dbReference>
<reference evidence="3" key="1">
    <citation type="journal article" date="2019" name="Int. J. Syst. Evol. Microbiol.">
        <title>The Global Catalogue of Microorganisms (GCM) 10K type strain sequencing project: providing services to taxonomists for standard genome sequencing and annotation.</title>
        <authorList>
            <consortium name="The Broad Institute Genomics Platform"/>
            <consortium name="The Broad Institute Genome Sequencing Center for Infectious Disease"/>
            <person name="Wu L."/>
            <person name="Ma J."/>
        </authorList>
    </citation>
    <scope>NUCLEOTIDE SEQUENCE [LARGE SCALE GENOMIC DNA]</scope>
    <source>
        <strain evidence="3">CCUG 63682</strain>
    </source>
</reference>
<dbReference type="Pfam" id="PF22352">
    <property type="entry name" value="K319L-like_PKD"/>
    <property type="match status" value="2"/>
</dbReference>
<accession>A0ABV9N1K6</accession>